<feature type="signal peptide" evidence="1">
    <location>
        <begin position="1"/>
        <end position="24"/>
    </location>
</feature>
<dbReference type="Proteomes" id="UP000014854">
    <property type="component" value="Unassembled WGS sequence"/>
</dbReference>
<name>S7HUL0_VIBFL</name>
<sequence length="152" mass="17125">MSWHFIRIFWLSLFALVLPAQALACLEEQSATTNLSSAPPSVVQTLNQQPTANEHKPVQSTPATQSHYAGSGLAILNSVRWNISERYSFSDGDPDVLDTVPPFYPIIDTSLVLRFLQRSTPANYQEFHPSYRLSGWKETNAMYVALNSQYFI</sequence>
<dbReference type="PATRIC" id="fig|1336752.4.peg.4613"/>
<evidence type="ECO:0000313" key="3">
    <source>
        <dbReference type="Proteomes" id="UP000014854"/>
    </source>
</evidence>
<comment type="caution">
    <text evidence="2">The sequence shown here is derived from an EMBL/GenBank/DDBJ whole genome shotgun (WGS) entry which is preliminary data.</text>
</comment>
<evidence type="ECO:0000313" key="2">
    <source>
        <dbReference type="EMBL" id="EPP19464.1"/>
    </source>
</evidence>
<dbReference type="RefSeq" id="WP_020332439.1">
    <property type="nucleotide sequence ID" value="NZ_ASXS01000032.1"/>
</dbReference>
<reference evidence="2 3" key="1">
    <citation type="journal article" date="2013" name="Gut Pathog.">
        <title>Evidence of a new metabolic capacity in an emerging diarrheal pathogen: lessons from the draft genomes of Vibrio fluvialis strains PG41 and I21563.</title>
        <authorList>
            <person name="Khatri I."/>
            <person name="Mahajan S."/>
            <person name="Dureja C."/>
            <person name="Subramanian S."/>
            <person name="Raychaudhuri S."/>
        </authorList>
    </citation>
    <scope>NUCLEOTIDE SEQUENCE [LARGE SCALE GENOMIC DNA]</scope>
    <source>
        <strain evidence="2 3">PG41</strain>
    </source>
</reference>
<dbReference type="AlphaFoldDB" id="S7HUL0"/>
<proteinExistence type="predicted"/>
<keyword evidence="1" id="KW-0732">Signal</keyword>
<organism evidence="2 3">
    <name type="scientific">Vibrio fluvialis PG41</name>
    <dbReference type="NCBI Taxonomy" id="1336752"/>
    <lineage>
        <taxon>Bacteria</taxon>
        <taxon>Pseudomonadati</taxon>
        <taxon>Pseudomonadota</taxon>
        <taxon>Gammaproteobacteria</taxon>
        <taxon>Vibrionales</taxon>
        <taxon>Vibrionaceae</taxon>
        <taxon>Vibrio</taxon>
    </lineage>
</organism>
<gene>
    <name evidence="2" type="ORF">L910_3248</name>
</gene>
<dbReference type="EMBL" id="ASXS01000032">
    <property type="protein sequence ID" value="EPP19464.1"/>
    <property type="molecule type" value="Genomic_DNA"/>
</dbReference>
<evidence type="ECO:0000256" key="1">
    <source>
        <dbReference type="SAM" id="SignalP"/>
    </source>
</evidence>
<accession>S7HUL0</accession>
<protein>
    <submittedName>
        <fullName evidence="2">Uncharacterized protein</fullName>
    </submittedName>
</protein>
<feature type="chain" id="PRO_5004542567" evidence="1">
    <location>
        <begin position="25"/>
        <end position="152"/>
    </location>
</feature>